<evidence type="ECO:0000256" key="16">
    <source>
        <dbReference type="ARBA" id="ARBA00049244"/>
    </source>
</evidence>
<evidence type="ECO:0000256" key="1">
    <source>
        <dbReference type="ARBA" id="ARBA00001936"/>
    </source>
</evidence>
<dbReference type="GO" id="GO:0003887">
    <property type="term" value="F:DNA-directed DNA polymerase activity"/>
    <property type="evidence" value="ECO:0007669"/>
    <property type="project" value="UniProtKB-KW"/>
</dbReference>
<feature type="binding site" evidence="19">
    <location>
        <position position="7"/>
    </location>
    <ligand>
        <name>a divalent metal cation</name>
        <dbReference type="ChEBI" id="CHEBI:60240"/>
        <label>1</label>
        <note>catalytic</note>
    </ligand>
</feature>
<dbReference type="GO" id="GO:0003677">
    <property type="term" value="F:DNA binding"/>
    <property type="evidence" value="ECO:0007669"/>
    <property type="project" value="InterPro"/>
</dbReference>
<dbReference type="GO" id="GO:0008408">
    <property type="term" value="F:3'-5' exonuclease activity"/>
    <property type="evidence" value="ECO:0007669"/>
    <property type="project" value="TreeGrafter"/>
</dbReference>
<evidence type="ECO:0000256" key="13">
    <source>
        <dbReference type="ARBA" id="ARBA00023211"/>
    </source>
</evidence>
<dbReference type="InterPro" id="IPR006309">
    <property type="entry name" value="DnaQ_proteo"/>
</dbReference>
<feature type="binding site" evidence="18">
    <location>
        <position position="57"/>
    </location>
    <ligand>
        <name>substrate</name>
    </ligand>
</feature>
<evidence type="ECO:0000256" key="4">
    <source>
        <dbReference type="ARBA" id="ARBA00022679"/>
    </source>
</evidence>
<evidence type="ECO:0000256" key="20">
    <source>
        <dbReference type="RuleBase" id="RU364087"/>
    </source>
</evidence>
<dbReference type="Pfam" id="PF00929">
    <property type="entry name" value="RNase_T"/>
    <property type="match status" value="1"/>
</dbReference>
<evidence type="ECO:0000256" key="19">
    <source>
        <dbReference type="PIRSR" id="PIRSR606309-3"/>
    </source>
</evidence>
<feature type="active site" description="Proton acceptor" evidence="17">
    <location>
        <position position="150"/>
    </location>
</feature>
<evidence type="ECO:0000256" key="10">
    <source>
        <dbReference type="ARBA" id="ARBA00022839"/>
    </source>
</evidence>
<dbReference type="SUPFAM" id="SSF53098">
    <property type="entry name" value="Ribonuclease H-like"/>
    <property type="match status" value="1"/>
</dbReference>
<dbReference type="GO" id="GO:0005829">
    <property type="term" value="C:cytosol"/>
    <property type="evidence" value="ECO:0007669"/>
    <property type="project" value="TreeGrafter"/>
</dbReference>
<keyword evidence="10 20" id="KW-0269">Exonuclease</keyword>
<comment type="cofactor">
    <cofactor evidence="19">
        <name>Mg(2+)</name>
        <dbReference type="ChEBI" id="CHEBI:18420"/>
    </cofactor>
    <cofactor evidence="19">
        <name>Mn(2+)</name>
        <dbReference type="ChEBI" id="CHEBI:29035"/>
    </cofactor>
    <text evidence="19">Binds 2 divalent metal cations. Magnesium or manganese.</text>
</comment>
<dbReference type="PANTHER" id="PTHR30231:SF41">
    <property type="entry name" value="DNA POLYMERASE III SUBUNIT EPSILON"/>
    <property type="match status" value="1"/>
</dbReference>
<evidence type="ECO:0000256" key="18">
    <source>
        <dbReference type="PIRSR" id="PIRSR606309-2"/>
    </source>
</evidence>
<dbReference type="Gene3D" id="3.30.420.10">
    <property type="entry name" value="Ribonuclease H-like superfamily/Ribonuclease H"/>
    <property type="match status" value="1"/>
</dbReference>
<feature type="binding site" evidence="19">
    <location>
        <position position="9"/>
    </location>
    <ligand>
        <name>a divalent metal cation</name>
        <dbReference type="ChEBI" id="CHEBI:60240"/>
        <label>1</label>
        <note>catalytic</note>
    </ligand>
</feature>
<comment type="subunit">
    <text evidence="15 20">DNA polymerase III contains a core (composed of alpha, epsilon and theta chains) that associates with a tau subunit. This core dimerizes to form the POLIII' complex. PolIII' associates with the gamma complex (composed of gamma, delta, delta', psi and chi chains) and with the beta chain to form the complete DNA polymerase III complex.</text>
</comment>
<accession>A0A3B9IJ60</accession>
<dbReference type="EMBL" id="DMAI01000159">
    <property type="protein sequence ID" value="HAE47835.1"/>
    <property type="molecule type" value="Genomic_DNA"/>
</dbReference>
<feature type="compositionally biased region" description="Basic and acidic residues" evidence="21">
    <location>
        <begin position="177"/>
        <end position="191"/>
    </location>
</feature>
<sequence>MREIAFDTETTGFDPATGDRLVEIGCVEILDQARTGAEFHVYINPERDVPEAAVAVHGLTAERLKTEPVFAEVADRFLDFVGDAPLVAHNAAFDMRFINAELTRLGRQPIPMSRSIDTVQMARIRFPGAPASLDALCRRFGVDNSNRLLHGALLDAQLLAEVYLHLLGDRQRGFDLAADRRGGPGETDGRRRTIARPPRVHTPTPAELEAHQAFILKEVKAAIWLAED</sequence>
<evidence type="ECO:0000259" key="22">
    <source>
        <dbReference type="SMART" id="SM00479"/>
    </source>
</evidence>
<dbReference type="InterPro" id="IPR012337">
    <property type="entry name" value="RNaseH-like_sf"/>
</dbReference>
<gene>
    <name evidence="20 23" type="primary">dnaQ</name>
    <name evidence="23" type="ORF">DCK97_10485</name>
</gene>
<feature type="binding site" evidence="18">
    <location>
        <position position="9"/>
    </location>
    <ligand>
        <name>substrate</name>
    </ligand>
</feature>
<evidence type="ECO:0000256" key="6">
    <source>
        <dbReference type="ARBA" id="ARBA00022705"/>
    </source>
</evidence>
<keyword evidence="4 20" id="KW-0808">Transferase</keyword>
<keyword evidence="6 20" id="KW-0235">DNA replication</keyword>
<evidence type="ECO:0000256" key="2">
    <source>
        <dbReference type="ARBA" id="ARBA00012417"/>
    </source>
</evidence>
<dbReference type="SMART" id="SM00479">
    <property type="entry name" value="EXOIII"/>
    <property type="match status" value="1"/>
</dbReference>
<keyword evidence="12 20" id="KW-0239">DNA-directed DNA polymerase</keyword>
<evidence type="ECO:0000256" key="9">
    <source>
        <dbReference type="ARBA" id="ARBA00022801"/>
    </source>
</evidence>
<evidence type="ECO:0000256" key="7">
    <source>
        <dbReference type="ARBA" id="ARBA00022722"/>
    </source>
</evidence>
<feature type="region of interest" description="Disordered" evidence="21">
    <location>
        <begin position="177"/>
        <end position="202"/>
    </location>
</feature>
<dbReference type="Proteomes" id="UP000257706">
    <property type="component" value="Unassembled WGS sequence"/>
</dbReference>
<dbReference type="NCBIfam" id="TIGR00573">
    <property type="entry name" value="dnaq"/>
    <property type="match status" value="1"/>
</dbReference>
<organism evidence="23 24">
    <name type="scientific">Tistrella mobilis</name>
    <dbReference type="NCBI Taxonomy" id="171437"/>
    <lineage>
        <taxon>Bacteria</taxon>
        <taxon>Pseudomonadati</taxon>
        <taxon>Pseudomonadota</taxon>
        <taxon>Alphaproteobacteria</taxon>
        <taxon>Geminicoccales</taxon>
        <taxon>Geminicoccaceae</taxon>
        <taxon>Tistrella</taxon>
    </lineage>
</organism>
<comment type="function">
    <text evidence="14 20">DNA polymerase III is a complex, multichain enzyme responsible for most of the replicative synthesis in bacteria. The epsilon subunit contain the editing function and is a proofreading 3'-5' exonuclease.</text>
</comment>
<evidence type="ECO:0000256" key="14">
    <source>
        <dbReference type="ARBA" id="ARBA00025483"/>
    </source>
</evidence>
<comment type="caution">
    <text evidence="23">The sequence shown here is derived from an EMBL/GenBank/DDBJ whole genome shotgun (WGS) entry which is preliminary data.</text>
</comment>
<dbReference type="InterPro" id="IPR006054">
    <property type="entry name" value="DnaQ"/>
</dbReference>
<dbReference type="EC" id="2.7.7.7" evidence="2 20"/>
<comment type="catalytic activity">
    <reaction evidence="16 20">
        <text>DNA(n) + a 2'-deoxyribonucleoside 5'-triphosphate = DNA(n+1) + diphosphate</text>
        <dbReference type="Rhea" id="RHEA:22508"/>
        <dbReference type="Rhea" id="RHEA-COMP:17339"/>
        <dbReference type="Rhea" id="RHEA-COMP:17340"/>
        <dbReference type="ChEBI" id="CHEBI:33019"/>
        <dbReference type="ChEBI" id="CHEBI:61560"/>
        <dbReference type="ChEBI" id="CHEBI:173112"/>
        <dbReference type="EC" id="2.7.7.7"/>
    </reaction>
</comment>
<reference evidence="23 24" key="1">
    <citation type="journal article" date="2018" name="Nat. Biotechnol.">
        <title>A standardized bacterial taxonomy based on genome phylogeny substantially revises the tree of life.</title>
        <authorList>
            <person name="Parks D.H."/>
            <person name="Chuvochina M."/>
            <person name="Waite D.W."/>
            <person name="Rinke C."/>
            <person name="Skarshewski A."/>
            <person name="Chaumeil P.A."/>
            <person name="Hugenholtz P."/>
        </authorList>
    </citation>
    <scope>NUCLEOTIDE SEQUENCE [LARGE SCALE GENOMIC DNA]</scope>
    <source>
        <strain evidence="23">UBA8739</strain>
    </source>
</reference>
<feature type="domain" description="Exonuclease" evidence="22">
    <location>
        <begin position="2"/>
        <end position="172"/>
    </location>
</feature>
<evidence type="ECO:0000313" key="23">
    <source>
        <dbReference type="EMBL" id="HAE47835.1"/>
    </source>
</evidence>
<dbReference type="GO" id="GO:0046872">
    <property type="term" value="F:metal ion binding"/>
    <property type="evidence" value="ECO:0007669"/>
    <property type="project" value="UniProtKB-KW"/>
</dbReference>
<evidence type="ECO:0000256" key="11">
    <source>
        <dbReference type="ARBA" id="ARBA00022842"/>
    </source>
</evidence>
<dbReference type="PANTHER" id="PTHR30231">
    <property type="entry name" value="DNA POLYMERASE III SUBUNIT EPSILON"/>
    <property type="match status" value="1"/>
</dbReference>
<dbReference type="NCBIfam" id="TIGR01406">
    <property type="entry name" value="dnaQ_proteo"/>
    <property type="match status" value="1"/>
</dbReference>
<dbReference type="FunFam" id="3.30.420.10:FF:000012">
    <property type="entry name" value="DNA polymerase III subunit epsilon"/>
    <property type="match status" value="1"/>
</dbReference>
<feature type="binding site" evidence="18">
    <location>
        <position position="155"/>
    </location>
    <ligand>
        <name>substrate</name>
    </ligand>
</feature>
<keyword evidence="13 19" id="KW-0464">Manganese</keyword>
<feature type="binding site" evidence="19">
    <location>
        <position position="155"/>
    </location>
    <ligand>
        <name>a divalent metal cation</name>
        <dbReference type="ChEBI" id="CHEBI:60240"/>
        <label>1</label>
        <note>catalytic</note>
    </ligand>
</feature>
<dbReference type="InterPro" id="IPR013520">
    <property type="entry name" value="Ribonucl_H"/>
</dbReference>
<dbReference type="CDD" id="cd06131">
    <property type="entry name" value="DNA_pol_III_epsilon_Ecoli_like"/>
    <property type="match status" value="1"/>
</dbReference>
<protein>
    <recommendedName>
        <fullName evidence="3 20">DNA polymerase III subunit epsilon</fullName>
        <ecNumber evidence="2 20">2.7.7.7</ecNumber>
    </recommendedName>
</protein>
<evidence type="ECO:0000256" key="3">
    <source>
        <dbReference type="ARBA" id="ARBA00020352"/>
    </source>
</evidence>
<keyword evidence="9 20" id="KW-0378">Hydrolase</keyword>
<keyword evidence="11 19" id="KW-0460">Magnesium</keyword>
<evidence type="ECO:0000313" key="24">
    <source>
        <dbReference type="Proteomes" id="UP000257706"/>
    </source>
</evidence>
<dbReference type="InterPro" id="IPR036397">
    <property type="entry name" value="RNaseH_sf"/>
</dbReference>
<proteinExistence type="predicted"/>
<comment type="cofactor">
    <cofactor evidence="1 20">
        <name>Mn(2+)</name>
        <dbReference type="ChEBI" id="CHEBI:29035"/>
    </cofactor>
</comment>
<name>A0A3B9IJ60_9PROT</name>
<evidence type="ECO:0000256" key="17">
    <source>
        <dbReference type="PIRSR" id="PIRSR606309-1"/>
    </source>
</evidence>
<evidence type="ECO:0000256" key="15">
    <source>
        <dbReference type="ARBA" id="ARBA00026073"/>
    </source>
</evidence>
<dbReference type="NCBIfam" id="NF004316">
    <property type="entry name" value="PRK05711.1"/>
    <property type="match status" value="1"/>
</dbReference>
<dbReference type="GO" id="GO:0045004">
    <property type="term" value="P:DNA replication proofreading"/>
    <property type="evidence" value="ECO:0007669"/>
    <property type="project" value="TreeGrafter"/>
</dbReference>
<evidence type="ECO:0000256" key="12">
    <source>
        <dbReference type="ARBA" id="ARBA00022932"/>
    </source>
</evidence>
<keyword evidence="5 20" id="KW-0548">Nucleotidyltransferase</keyword>
<keyword evidence="8 19" id="KW-0479">Metal-binding</keyword>
<keyword evidence="7 20" id="KW-0540">Nuclease</keyword>
<evidence type="ECO:0000256" key="8">
    <source>
        <dbReference type="ARBA" id="ARBA00022723"/>
    </source>
</evidence>
<feature type="binding site" evidence="18">
    <location>
        <position position="7"/>
    </location>
    <ligand>
        <name>substrate</name>
    </ligand>
</feature>
<dbReference type="AlphaFoldDB" id="A0A3B9IJ60"/>
<evidence type="ECO:0000256" key="5">
    <source>
        <dbReference type="ARBA" id="ARBA00022695"/>
    </source>
</evidence>
<evidence type="ECO:0000256" key="21">
    <source>
        <dbReference type="SAM" id="MobiDB-lite"/>
    </source>
</evidence>